<accession>A0ABW3DCA8</accession>
<name>A0ABW3DCA8_9BACL</name>
<dbReference type="RefSeq" id="WP_379288103.1">
    <property type="nucleotide sequence ID" value="NZ_JBHTIU010000034.1"/>
</dbReference>
<feature type="domain" description="Copper amine oxidase-like N-terminal" evidence="2">
    <location>
        <begin position="45"/>
        <end position="98"/>
    </location>
</feature>
<organism evidence="3 4">
    <name type="scientific">Paenibacillus residui</name>
    <dbReference type="NCBI Taxonomy" id="629724"/>
    <lineage>
        <taxon>Bacteria</taxon>
        <taxon>Bacillati</taxon>
        <taxon>Bacillota</taxon>
        <taxon>Bacilli</taxon>
        <taxon>Bacillales</taxon>
        <taxon>Paenibacillaceae</taxon>
        <taxon>Paenibacillus</taxon>
    </lineage>
</organism>
<feature type="chain" id="PRO_5047186906" evidence="1">
    <location>
        <begin position="25"/>
        <end position="283"/>
    </location>
</feature>
<evidence type="ECO:0000313" key="4">
    <source>
        <dbReference type="Proteomes" id="UP001597120"/>
    </source>
</evidence>
<feature type="signal peptide" evidence="1">
    <location>
        <begin position="1"/>
        <end position="24"/>
    </location>
</feature>
<evidence type="ECO:0000259" key="2">
    <source>
        <dbReference type="Pfam" id="PF07833"/>
    </source>
</evidence>
<sequence>MNKMLKSVAVVALSVGLIGSTAVAASTADWTEVKAIFNHKMKVAIDGQAPESPMTPLMVDGVAYLPVRDLGEALGMNVIWNEQEYRIDIQNGPKEAVTDTMEAIVLDVQAAANSGDRIVNVLSLGANSPYPVIRLIVPADLNITGPESEDSKEAPELKPGMKIEATYSLAMTRSLPPQTRAEAVRIIHELGQVEGTVQSVKSTDHGWTIKVDEKEGDPTSGVILHIAEDTVIRSGAMAEPAKADEIREGAKIKAYYGPIMTMSLPPQSSAQAIILLDDTDSPE</sequence>
<dbReference type="SUPFAM" id="SSF55383">
    <property type="entry name" value="Copper amine oxidase, domain N"/>
    <property type="match status" value="1"/>
</dbReference>
<gene>
    <name evidence="3" type="ORF">ACFQ03_10905</name>
</gene>
<dbReference type="InterPro" id="IPR012854">
    <property type="entry name" value="Cu_amine_oxidase-like_N"/>
</dbReference>
<dbReference type="Proteomes" id="UP001597120">
    <property type="component" value="Unassembled WGS sequence"/>
</dbReference>
<keyword evidence="1" id="KW-0732">Signal</keyword>
<comment type="caution">
    <text evidence="3">The sequence shown here is derived from an EMBL/GenBank/DDBJ whole genome shotgun (WGS) entry which is preliminary data.</text>
</comment>
<dbReference type="EMBL" id="JBHTIU010000034">
    <property type="protein sequence ID" value="MFD0869660.1"/>
    <property type="molecule type" value="Genomic_DNA"/>
</dbReference>
<keyword evidence="4" id="KW-1185">Reference proteome</keyword>
<protein>
    <submittedName>
        <fullName evidence="3">Stalk domain-containing protein</fullName>
    </submittedName>
</protein>
<reference evidence="4" key="1">
    <citation type="journal article" date="2019" name="Int. J. Syst. Evol. Microbiol.">
        <title>The Global Catalogue of Microorganisms (GCM) 10K type strain sequencing project: providing services to taxonomists for standard genome sequencing and annotation.</title>
        <authorList>
            <consortium name="The Broad Institute Genomics Platform"/>
            <consortium name="The Broad Institute Genome Sequencing Center for Infectious Disease"/>
            <person name="Wu L."/>
            <person name="Ma J."/>
        </authorList>
    </citation>
    <scope>NUCLEOTIDE SEQUENCE [LARGE SCALE GENOMIC DNA]</scope>
    <source>
        <strain evidence="4">CCUG 57263</strain>
    </source>
</reference>
<evidence type="ECO:0000313" key="3">
    <source>
        <dbReference type="EMBL" id="MFD0869660.1"/>
    </source>
</evidence>
<evidence type="ECO:0000256" key="1">
    <source>
        <dbReference type="SAM" id="SignalP"/>
    </source>
</evidence>
<proteinExistence type="predicted"/>
<dbReference type="InterPro" id="IPR036582">
    <property type="entry name" value="Mao_N_sf"/>
</dbReference>
<dbReference type="Pfam" id="PF07833">
    <property type="entry name" value="Cu_amine_oxidN1"/>
    <property type="match status" value="1"/>
</dbReference>